<evidence type="ECO:0000313" key="3">
    <source>
        <dbReference type="EMBL" id="BCY27267.1"/>
    </source>
</evidence>
<dbReference type="PANTHER" id="PTHR43685:SF2">
    <property type="entry name" value="GLYCOSYLTRANSFERASE 2-LIKE DOMAIN-CONTAINING PROTEIN"/>
    <property type="match status" value="1"/>
</dbReference>
<evidence type="ECO:0000313" key="4">
    <source>
        <dbReference type="Proteomes" id="UP000825258"/>
    </source>
</evidence>
<feature type="domain" description="Glycosyltransferase 2-like" evidence="2">
    <location>
        <begin position="6"/>
        <end position="161"/>
    </location>
</feature>
<sequence>MNSVAIIIPIYNNGKSILNTFTSLQNQTFKNWKAIVIDDGSTDNSFEKISQIDCDKLIIIRLKQNLGRGYARQKGLEKVRELGFKYMCMLDADDWYFPNKLETQFNFMENNPDITLLSSAMAVVDKNFKIYGVIKTFEQFKIFNCIDYSKFVQLPHASSIIRVKDIEGINYNVNYRFSEDLDFLRRILYGKKYAFSPELFYSYNRDNSFSFRKYYKSILVDIDSFSNLPIPFSKKVKFKLFAWFKCLIVFILSTFGMENIYLRTAVLKPNNEEVNSFLELKKSVLKSG</sequence>
<keyword evidence="1" id="KW-0472">Membrane</keyword>
<dbReference type="EMBL" id="AP024749">
    <property type="protein sequence ID" value="BCY27267.1"/>
    <property type="molecule type" value="Genomic_DNA"/>
</dbReference>
<organism evidence="3 4">
    <name type="scientific">Flavobacterium okayamense</name>
    <dbReference type="NCBI Taxonomy" id="2830782"/>
    <lineage>
        <taxon>Bacteria</taxon>
        <taxon>Pseudomonadati</taxon>
        <taxon>Bacteroidota</taxon>
        <taxon>Flavobacteriia</taxon>
        <taxon>Flavobacteriales</taxon>
        <taxon>Flavobacteriaceae</taxon>
        <taxon>Flavobacterium</taxon>
    </lineage>
</organism>
<evidence type="ECO:0000256" key="1">
    <source>
        <dbReference type="SAM" id="Phobius"/>
    </source>
</evidence>
<protein>
    <recommendedName>
        <fullName evidence="2">Glycosyltransferase 2-like domain-containing protein</fullName>
    </recommendedName>
</protein>
<dbReference type="InterPro" id="IPR050834">
    <property type="entry name" value="Glycosyltransf_2"/>
</dbReference>
<gene>
    <name evidence="3" type="ORF">KK2020170_01350</name>
</gene>
<dbReference type="Proteomes" id="UP000825258">
    <property type="component" value="Chromosome"/>
</dbReference>
<proteinExistence type="predicted"/>
<keyword evidence="1" id="KW-1133">Transmembrane helix</keyword>
<dbReference type="Gene3D" id="3.90.550.10">
    <property type="entry name" value="Spore Coat Polysaccharide Biosynthesis Protein SpsA, Chain A"/>
    <property type="match status" value="1"/>
</dbReference>
<dbReference type="PANTHER" id="PTHR43685">
    <property type="entry name" value="GLYCOSYLTRANSFERASE"/>
    <property type="match status" value="1"/>
</dbReference>
<dbReference type="InterPro" id="IPR001173">
    <property type="entry name" value="Glyco_trans_2-like"/>
</dbReference>
<dbReference type="RefSeq" id="WP_221258902.1">
    <property type="nucleotide sequence ID" value="NZ_AP024749.1"/>
</dbReference>
<keyword evidence="4" id="KW-1185">Reference proteome</keyword>
<reference evidence="3 4" key="1">
    <citation type="submission" date="2021-06" db="EMBL/GenBank/DDBJ databases">
        <title>Whole genome sequences of Flavobacterium sp. KK2020170 and assembly.</title>
        <authorList>
            <person name="Kitahara K."/>
            <person name="Miyoshi S."/>
            <person name="Uesaka K."/>
        </authorList>
    </citation>
    <scope>NUCLEOTIDE SEQUENCE [LARGE SCALE GENOMIC DNA]</scope>
    <source>
        <strain evidence="3 4">KK2020170</strain>
    </source>
</reference>
<keyword evidence="1" id="KW-0812">Transmembrane</keyword>
<feature type="transmembrane region" description="Helical" evidence="1">
    <location>
        <begin position="240"/>
        <end position="262"/>
    </location>
</feature>
<dbReference type="SUPFAM" id="SSF53448">
    <property type="entry name" value="Nucleotide-diphospho-sugar transferases"/>
    <property type="match status" value="1"/>
</dbReference>
<accession>A0ABM7S085</accession>
<name>A0ABM7S085_9FLAO</name>
<dbReference type="CDD" id="cd00761">
    <property type="entry name" value="Glyco_tranf_GTA_type"/>
    <property type="match status" value="1"/>
</dbReference>
<dbReference type="Pfam" id="PF00535">
    <property type="entry name" value="Glycos_transf_2"/>
    <property type="match status" value="1"/>
</dbReference>
<dbReference type="InterPro" id="IPR029044">
    <property type="entry name" value="Nucleotide-diphossugar_trans"/>
</dbReference>
<evidence type="ECO:0000259" key="2">
    <source>
        <dbReference type="Pfam" id="PF00535"/>
    </source>
</evidence>